<feature type="transmembrane region" description="Helical" evidence="6">
    <location>
        <begin position="248"/>
        <end position="268"/>
    </location>
</feature>
<organism evidence="8 9">
    <name type="scientific">Actinomadura pelletieri DSM 43383</name>
    <dbReference type="NCBI Taxonomy" id="1120940"/>
    <lineage>
        <taxon>Bacteria</taxon>
        <taxon>Bacillati</taxon>
        <taxon>Actinomycetota</taxon>
        <taxon>Actinomycetes</taxon>
        <taxon>Streptosporangiales</taxon>
        <taxon>Thermomonosporaceae</taxon>
        <taxon>Actinomadura</taxon>
    </lineage>
</organism>
<protein>
    <submittedName>
        <fullName evidence="8">Flp pilus assembly protein TadB</fullName>
    </submittedName>
</protein>
<evidence type="ECO:0000259" key="7">
    <source>
        <dbReference type="Pfam" id="PF00482"/>
    </source>
</evidence>
<dbReference type="AlphaFoldDB" id="A0A495QX07"/>
<dbReference type="PANTHER" id="PTHR35007:SF3">
    <property type="entry name" value="POSSIBLE CONSERVED ALANINE RICH MEMBRANE PROTEIN"/>
    <property type="match status" value="1"/>
</dbReference>
<dbReference type="InterPro" id="IPR018076">
    <property type="entry name" value="T2SS_GspF_dom"/>
</dbReference>
<comment type="caution">
    <text evidence="8">The sequence shown here is derived from an EMBL/GenBank/DDBJ whole genome shotgun (WGS) entry which is preliminary data.</text>
</comment>
<keyword evidence="5 6" id="KW-0472">Membrane</keyword>
<dbReference type="EMBL" id="RBWU01000001">
    <property type="protein sequence ID" value="RKS78607.1"/>
    <property type="molecule type" value="Genomic_DNA"/>
</dbReference>
<feature type="transmembrane region" description="Helical" evidence="6">
    <location>
        <begin position="74"/>
        <end position="91"/>
    </location>
</feature>
<evidence type="ECO:0000256" key="1">
    <source>
        <dbReference type="ARBA" id="ARBA00004651"/>
    </source>
</evidence>
<dbReference type="Pfam" id="PF00482">
    <property type="entry name" value="T2SSF"/>
    <property type="match status" value="1"/>
</dbReference>
<keyword evidence="4 6" id="KW-1133">Transmembrane helix</keyword>
<evidence type="ECO:0000256" key="3">
    <source>
        <dbReference type="ARBA" id="ARBA00022692"/>
    </source>
</evidence>
<feature type="transmembrane region" description="Helical" evidence="6">
    <location>
        <begin position="6"/>
        <end position="31"/>
    </location>
</feature>
<keyword evidence="2" id="KW-1003">Cell membrane</keyword>
<feature type="transmembrane region" description="Helical" evidence="6">
    <location>
        <begin position="219"/>
        <end position="236"/>
    </location>
</feature>
<feature type="domain" description="Type II secretion system protein GspF" evidence="7">
    <location>
        <begin position="108"/>
        <end position="234"/>
    </location>
</feature>
<evidence type="ECO:0000256" key="6">
    <source>
        <dbReference type="SAM" id="Phobius"/>
    </source>
</evidence>
<evidence type="ECO:0000256" key="2">
    <source>
        <dbReference type="ARBA" id="ARBA00022475"/>
    </source>
</evidence>
<dbReference type="Gene3D" id="1.20.81.30">
    <property type="entry name" value="Type II secretion system (T2SS), domain F"/>
    <property type="match status" value="1"/>
</dbReference>
<evidence type="ECO:0000313" key="8">
    <source>
        <dbReference type="EMBL" id="RKS78607.1"/>
    </source>
</evidence>
<keyword evidence="9" id="KW-1185">Reference proteome</keyword>
<accession>A0A495QX07</accession>
<dbReference type="Proteomes" id="UP000274601">
    <property type="component" value="Unassembled WGS sequence"/>
</dbReference>
<dbReference type="RefSeq" id="WP_121432251.1">
    <property type="nucleotide sequence ID" value="NZ_RBWU01000001.1"/>
</dbReference>
<dbReference type="GO" id="GO:0005886">
    <property type="term" value="C:plasma membrane"/>
    <property type="evidence" value="ECO:0007669"/>
    <property type="project" value="UniProtKB-SubCell"/>
</dbReference>
<keyword evidence="3 6" id="KW-0812">Transmembrane</keyword>
<dbReference type="PANTHER" id="PTHR35007">
    <property type="entry name" value="INTEGRAL MEMBRANE PROTEIN-RELATED"/>
    <property type="match status" value="1"/>
</dbReference>
<proteinExistence type="predicted"/>
<sequence length="287" mass="30685">MTSNAVLAALAASLVIAGLLLIVATWTRTDLLPEPPAGRPRRHRAQWRSRRTLVEATVAAATGAGAWAATGWPVAAIAVAAAVIALPRLLGGRPAQRRIARLEAMEAWTRQLADVLTTGTGIEEALLTTASSPPGPIAAEVTALRRRLEYRVTTEDALRAFADDLGHPVGDTIAATLIIASQVRGRGLHQVLTALADTVAKDVAMQREIDAERATHRTTALWVVVALAAFVGFAMLNRTYVAPFGTPTGQLMLVLVVALYAGTVVWLHRLASPAPGHRFLPEHRRRR</sequence>
<evidence type="ECO:0000256" key="4">
    <source>
        <dbReference type="ARBA" id="ARBA00022989"/>
    </source>
</evidence>
<gene>
    <name evidence="8" type="ORF">BZB76_0024</name>
</gene>
<evidence type="ECO:0000313" key="9">
    <source>
        <dbReference type="Proteomes" id="UP000274601"/>
    </source>
</evidence>
<dbReference type="InterPro" id="IPR042094">
    <property type="entry name" value="T2SS_GspF_sf"/>
</dbReference>
<dbReference type="OrthoDB" id="5243396at2"/>
<name>A0A495QX07_9ACTN</name>
<reference evidence="8 9" key="1">
    <citation type="submission" date="2018-10" db="EMBL/GenBank/DDBJ databases">
        <title>Genomic Encyclopedia of Archaeal and Bacterial Type Strains, Phase II (KMG-II): from individual species to whole genera.</title>
        <authorList>
            <person name="Goeker M."/>
        </authorList>
    </citation>
    <scope>NUCLEOTIDE SEQUENCE [LARGE SCALE GENOMIC DNA]</scope>
    <source>
        <strain evidence="8 9">DSM 43383</strain>
    </source>
</reference>
<comment type="subcellular location">
    <subcellularLocation>
        <location evidence="1">Cell membrane</location>
        <topology evidence="1">Multi-pass membrane protein</topology>
    </subcellularLocation>
</comment>
<evidence type="ECO:0000256" key="5">
    <source>
        <dbReference type="ARBA" id="ARBA00023136"/>
    </source>
</evidence>